<gene>
    <name evidence="7" type="ORF">QYE76_027953</name>
</gene>
<reference evidence="7" key="1">
    <citation type="submission" date="2023-07" db="EMBL/GenBank/DDBJ databases">
        <title>A chromosome-level genome assembly of Lolium multiflorum.</title>
        <authorList>
            <person name="Chen Y."/>
            <person name="Copetti D."/>
            <person name="Kolliker R."/>
            <person name="Studer B."/>
        </authorList>
    </citation>
    <scope>NUCLEOTIDE SEQUENCE</scope>
    <source>
        <strain evidence="7">02402/16</strain>
        <tissue evidence="7">Leaf</tissue>
    </source>
</reference>
<keyword evidence="3 6" id="KW-0812">Transmembrane</keyword>
<feature type="transmembrane region" description="Helical" evidence="6">
    <location>
        <begin position="239"/>
        <end position="265"/>
    </location>
</feature>
<dbReference type="Proteomes" id="UP001231189">
    <property type="component" value="Unassembled WGS sequence"/>
</dbReference>
<evidence type="ECO:0000256" key="4">
    <source>
        <dbReference type="ARBA" id="ARBA00022989"/>
    </source>
</evidence>
<dbReference type="PANTHER" id="PTHR30028:SF0">
    <property type="entry name" value="PROTEIN ALUMINUM SENSITIVE 3"/>
    <property type="match status" value="1"/>
</dbReference>
<name>A0AAD8VGU5_LOLMU</name>
<evidence type="ECO:0000313" key="7">
    <source>
        <dbReference type="EMBL" id="KAK1604280.1"/>
    </source>
</evidence>
<dbReference type="PANTHER" id="PTHR30028">
    <property type="entry name" value="UPF0014 INNER MEMBRANE PROTEIN YBBM-RELATED"/>
    <property type="match status" value="1"/>
</dbReference>
<evidence type="ECO:0000313" key="8">
    <source>
        <dbReference type="Proteomes" id="UP001231189"/>
    </source>
</evidence>
<feature type="transmembrane region" description="Helical" evidence="6">
    <location>
        <begin position="88"/>
        <end position="105"/>
    </location>
</feature>
<comment type="similarity">
    <text evidence="2">Belongs to the UPF0014 family.</text>
</comment>
<evidence type="ECO:0000256" key="2">
    <source>
        <dbReference type="ARBA" id="ARBA00005268"/>
    </source>
</evidence>
<evidence type="ECO:0000256" key="5">
    <source>
        <dbReference type="ARBA" id="ARBA00023136"/>
    </source>
</evidence>
<dbReference type="GO" id="GO:0005886">
    <property type="term" value="C:plasma membrane"/>
    <property type="evidence" value="ECO:0007669"/>
    <property type="project" value="TreeGrafter"/>
</dbReference>
<sequence>MTTSSVSALLQRLAQEVDPWAPGFWRDFGIGMLKPLAATAAVALAVALSSTQRLGIEAEMLYAVARSFLQLSVIGFVLQFIFTQKSPLWILLAYLFMVTVAGYTAGQRARRVPRGGYIAGVSILVGTGVTMFLLVVLSVFEFTPQYIIPVAGMMVGNTMTVTGVTMKKLHEDVKSQRNLVETALALGATPRQATAGQVRRSLVIALSPVIDSAKTVGLIALPGAMTGLIMGGASPLEAIQLQIVVMNMLMGASTVSSILSTYLCWPAFFTKAFQLEDSVFSE</sequence>
<keyword evidence="8" id="KW-1185">Reference proteome</keyword>
<keyword evidence="5 6" id="KW-0472">Membrane</keyword>
<feature type="transmembrane region" description="Helical" evidence="6">
    <location>
        <begin position="60"/>
        <end position="82"/>
    </location>
</feature>
<dbReference type="AlphaFoldDB" id="A0AAD8VGU5"/>
<evidence type="ECO:0000256" key="3">
    <source>
        <dbReference type="ARBA" id="ARBA00022692"/>
    </source>
</evidence>
<comment type="subcellular location">
    <subcellularLocation>
        <location evidence="1">Membrane</location>
        <topology evidence="1">Multi-pass membrane protein</topology>
    </subcellularLocation>
</comment>
<evidence type="ECO:0000256" key="1">
    <source>
        <dbReference type="ARBA" id="ARBA00004141"/>
    </source>
</evidence>
<proteinExistence type="inferred from homology"/>
<dbReference type="EMBL" id="JAUUTY010000007">
    <property type="protein sequence ID" value="KAK1604280.1"/>
    <property type="molecule type" value="Genomic_DNA"/>
</dbReference>
<keyword evidence="4 6" id="KW-1133">Transmembrane helix</keyword>
<organism evidence="7 8">
    <name type="scientific">Lolium multiflorum</name>
    <name type="common">Italian ryegrass</name>
    <name type="synonym">Lolium perenne subsp. multiflorum</name>
    <dbReference type="NCBI Taxonomy" id="4521"/>
    <lineage>
        <taxon>Eukaryota</taxon>
        <taxon>Viridiplantae</taxon>
        <taxon>Streptophyta</taxon>
        <taxon>Embryophyta</taxon>
        <taxon>Tracheophyta</taxon>
        <taxon>Spermatophyta</taxon>
        <taxon>Magnoliopsida</taxon>
        <taxon>Liliopsida</taxon>
        <taxon>Poales</taxon>
        <taxon>Poaceae</taxon>
        <taxon>BOP clade</taxon>
        <taxon>Pooideae</taxon>
        <taxon>Poodae</taxon>
        <taxon>Poeae</taxon>
        <taxon>Poeae Chloroplast Group 2 (Poeae type)</taxon>
        <taxon>Loliodinae</taxon>
        <taxon>Loliinae</taxon>
        <taxon>Lolium</taxon>
    </lineage>
</organism>
<feature type="transmembrane region" description="Helical" evidence="6">
    <location>
        <begin position="146"/>
        <end position="166"/>
    </location>
</feature>
<dbReference type="Pfam" id="PF03649">
    <property type="entry name" value="UPF0014"/>
    <property type="match status" value="1"/>
</dbReference>
<protein>
    <submittedName>
        <fullName evidence="7">Uncharacterized protein</fullName>
    </submittedName>
</protein>
<dbReference type="InterPro" id="IPR005226">
    <property type="entry name" value="UPF0014_fam"/>
</dbReference>
<feature type="transmembrane region" description="Helical" evidence="6">
    <location>
        <begin position="117"/>
        <end position="140"/>
    </location>
</feature>
<accession>A0AAD8VGU5</accession>
<evidence type="ECO:0000256" key="6">
    <source>
        <dbReference type="SAM" id="Phobius"/>
    </source>
</evidence>
<dbReference type="GO" id="GO:0010044">
    <property type="term" value="P:response to aluminum ion"/>
    <property type="evidence" value="ECO:0007669"/>
    <property type="project" value="TreeGrafter"/>
</dbReference>
<comment type="caution">
    <text evidence="7">The sequence shown here is derived from an EMBL/GenBank/DDBJ whole genome shotgun (WGS) entry which is preliminary data.</text>
</comment>
<feature type="transmembrane region" description="Helical" evidence="6">
    <location>
        <begin position="30"/>
        <end position="48"/>
    </location>
</feature>